<dbReference type="Proteomes" id="UP001150266">
    <property type="component" value="Unassembled WGS sequence"/>
</dbReference>
<protein>
    <recommendedName>
        <fullName evidence="8">Metallo-beta-lactamase domain-containing protein</fullName>
    </recommendedName>
</protein>
<evidence type="ECO:0000313" key="7">
    <source>
        <dbReference type="Proteomes" id="UP001150266"/>
    </source>
</evidence>
<keyword evidence="3" id="KW-0479">Metal-binding</keyword>
<dbReference type="PANTHER" id="PTHR42978:SF2">
    <property type="entry name" value="102 KBASES UNSTABLE REGION: FROM 1 TO 119443"/>
    <property type="match status" value="1"/>
</dbReference>
<evidence type="ECO:0000256" key="3">
    <source>
        <dbReference type="ARBA" id="ARBA00022723"/>
    </source>
</evidence>
<sequence length="305" mass="33982">MLATTTFPTSAPCVVVSALIPGHLYLLHKEIFQDALESGVETGAIVPTFSFLIEHSTKGKSLFDFGLRKPECEKDVSDILTENNVDPYEIQGIIFSSLVNKRCFMHSHLHFDHIGDVQICPSAEIILASEAESLFEKPTYPTDHVSPFNEWPEGRCELYQIQRKSLLLIDAPGHFLGHLAALSRVGLAPMDIEGSTTAKLDRKHNSSNYSETCSIRQISEENHEDIGVSRATMASLIRVAEDLPNIVIILAHEKDYEGEGMPIVPAPLNGWAMDRVRRRTHVLNQSISEQSRVCAGLFSYFSFTK</sequence>
<keyword evidence="5" id="KW-0862">Zinc</keyword>
<organism evidence="6 7">
    <name type="scientific">Lentinula aciculospora</name>
    <dbReference type="NCBI Taxonomy" id="153920"/>
    <lineage>
        <taxon>Eukaryota</taxon>
        <taxon>Fungi</taxon>
        <taxon>Dikarya</taxon>
        <taxon>Basidiomycota</taxon>
        <taxon>Agaricomycotina</taxon>
        <taxon>Agaricomycetes</taxon>
        <taxon>Agaricomycetidae</taxon>
        <taxon>Agaricales</taxon>
        <taxon>Marasmiineae</taxon>
        <taxon>Omphalotaceae</taxon>
        <taxon>Lentinula</taxon>
    </lineage>
</organism>
<dbReference type="InterPro" id="IPR051013">
    <property type="entry name" value="MBL_superfamily_lactonases"/>
</dbReference>
<proteinExistence type="inferred from homology"/>
<keyword evidence="4" id="KW-0378">Hydrolase</keyword>
<evidence type="ECO:0000256" key="4">
    <source>
        <dbReference type="ARBA" id="ARBA00022801"/>
    </source>
</evidence>
<dbReference type="EMBL" id="JAOTPV010000055">
    <property type="protein sequence ID" value="KAJ4466268.1"/>
    <property type="molecule type" value="Genomic_DNA"/>
</dbReference>
<comment type="similarity">
    <text evidence="2">Belongs to the metallo-beta-lactamase superfamily.</text>
</comment>
<evidence type="ECO:0000256" key="1">
    <source>
        <dbReference type="ARBA" id="ARBA00001947"/>
    </source>
</evidence>
<reference evidence="6" key="1">
    <citation type="submission" date="2022-08" db="EMBL/GenBank/DDBJ databases">
        <title>A Global Phylogenomic Analysis of the Shiitake Genus Lentinula.</title>
        <authorList>
            <consortium name="DOE Joint Genome Institute"/>
            <person name="Sierra-Patev S."/>
            <person name="Min B."/>
            <person name="Naranjo-Ortiz M."/>
            <person name="Looney B."/>
            <person name="Konkel Z."/>
            <person name="Slot J.C."/>
            <person name="Sakamoto Y."/>
            <person name="Steenwyk J.L."/>
            <person name="Rokas A."/>
            <person name="Carro J."/>
            <person name="Camarero S."/>
            <person name="Ferreira P."/>
            <person name="Molpeceres G."/>
            <person name="Ruiz-Duenas F.J."/>
            <person name="Serrano A."/>
            <person name="Henrissat B."/>
            <person name="Drula E."/>
            <person name="Hughes K.W."/>
            <person name="Mata J.L."/>
            <person name="Ishikawa N.K."/>
            <person name="Vargas-Isla R."/>
            <person name="Ushijima S."/>
            <person name="Smith C.A."/>
            <person name="Ahrendt S."/>
            <person name="Andreopoulos W."/>
            <person name="He G."/>
            <person name="Labutti K."/>
            <person name="Lipzen A."/>
            <person name="Ng V."/>
            <person name="Riley R."/>
            <person name="Sandor L."/>
            <person name="Barry K."/>
            <person name="Martinez A.T."/>
            <person name="Xiao Y."/>
            <person name="Gibbons J.G."/>
            <person name="Terashima K."/>
            <person name="Grigoriev I.V."/>
            <person name="Hibbett D.S."/>
        </authorList>
    </citation>
    <scope>NUCLEOTIDE SEQUENCE</scope>
    <source>
        <strain evidence="6">JLM2183</strain>
    </source>
</reference>
<evidence type="ECO:0000256" key="2">
    <source>
        <dbReference type="ARBA" id="ARBA00007749"/>
    </source>
</evidence>
<dbReference type="InterPro" id="IPR036866">
    <property type="entry name" value="RibonucZ/Hydroxyglut_hydro"/>
</dbReference>
<dbReference type="SUPFAM" id="SSF56281">
    <property type="entry name" value="Metallo-hydrolase/oxidoreductase"/>
    <property type="match status" value="1"/>
</dbReference>
<comment type="caution">
    <text evidence="6">The sequence shown here is derived from an EMBL/GenBank/DDBJ whole genome shotgun (WGS) entry which is preliminary data.</text>
</comment>
<dbReference type="GO" id="GO:0016787">
    <property type="term" value="F:hydrolase activity"/>
    <property type="evidence" value="ECO:0007669"/>
    <property type="project" value="UniProtKB-KW"/>
</dbReference>
<name>A0A9W8ZTA8_9AGAR</name>
<dbReference type="PANTHER" id="PTHR42978">
    <property type="entry name" value="QUORUM-QUENCHING LACTONASE YTNP-RELATED-RELATED"/>
    <property type="match status" value="1"/>
</dbReference>
<dbReference type="OrthoDB" id="10250730at2759"/>
<accession>A0A9W8ZTA8</accession>
<evidence type="ECO:0000313" key="6">
    <source>
        <dbReference type="EMBL" id="KAJ4466268.1"/>
    </source>
</evidence>
<keyword evidence="7" id="KW-1185">Reference proteome</keyword>
<evidence type="ECO:0008006" key="8">
    <source>
        <dbReference type="Google" id="ProtNLM"/>
    </source>
</evidence>
<dbReference type="AlphaFoldDB" id="A0A9W8ZTA8"/>
<evidence type="ECO:0000256" key="5">
    <source>
        <dbReference type="ARBA" id="ARBA00022833"/>
    </source>
</evidence>
<dbReference type="Gene3D" id="3.60.15.10">
    <property type="entry name" value="Ribonuclease Z/Hydroxyacylglutathione hydrolase-like"/>
    <property type="match status" value="1"/>
</dbReference>
<dbReference type="GO" id="GO:0046872">
    <property type="term" value="F:metal ion binding"/>
    <property type="evidence" value="ECO:0007669"/>
    <property type="project" value="UniProtKB-KW"/>
</dbReference>
<gene>
    <name evidence="6" type="ORF">J3R30DRAFT_3412411</name>
</gene>
<comment type="cofactor">
    <cofactor evidence="1">
        <name>Zn(2+)</name>
        <dbReference type="ChEBI" id="CHEBI:29105"/>
    </cofactor>
</comment>